<accession>A0A8H2VCU3</accession>
<reference evidence="2 3" key="1">
    <citation type="submission" date="2020-05" db="EMBL/GenBank/DDBJ databases">
        <authorList>
            <person name="Casaregola S."/>
            <person name="Devillers H."/>
            <person name="Grondin C."/>
        </authorList>
    </citation>
    <scope>NUCLEOTIDE SEQUENCE [LARGE SCALE GENOMIC DNA]</scope>
    <source>
        <strain evidence="2 3">CLIB 1767</strain>
    </source>
</reference>
<dbReference type="EMBL" id="CAEFZW010000002">
    <property type="protein sequence ID" value="CAB4252899.1"/>
    <property type="molecule type" value="Genomic_DNA"/>
</dbReference>
<organism evidence="2 3">
    <name type="scientific">Maudiozyma barnettii</name>
    <dbReference type="NCBI Taxonomy" id="61262"/>
    <lineage>
        <taxon>Eukaryota</taxon>
        <taxon>Fungi</taxon>
        <taxon>Dikarya</taxon>
        <taxon>Ascomycota</taxon>
        <taxon>Saccharomycotina</taxon>
        <taxon>Saccharomycetes</taxon>
        <taxon>Saccharomycetales</taxon>
        <taxon>Saccharomycetaceae</taxon>
        <taxon>Maudiozyma</taxon>
    </lineage>
</organism>
<feature type="region of interest" description="Disordered" evidence="1">
    <location>
        <begin position="174"/>
        <end position="196"/>
    </location>
</feature>
<evidence type="ECO:0000256" key="1">
    <source>
        <dbReference type="SAM" id="MobiDB-lite"/>
    </source>
</evidence>
<proteinExistence type="predicted"/>
<dbReference type="Proteomes" id="UP000644660">
    <property type="component" value="Unassembled WGS sequence"/>
</dbReference>
<dbReference type="RefSeq" id="XP_041404937.1">
    <property type="nucleotide sequence ID" value="XM_041549003.1"/>
</dbReference>
<comment type="caution">
    <text evidence="2">The sequence shown here is derived from an EMBL/GenBank/DDBJ whole genome shotgun (WGS) entry which is preliminary data.</text>
</comment>
<gene>
    <name evidence="2" type="ORF">KABA2_02S07018</name>
</gene>
<evidence type="ECO:0000313" key="3">
    <source>
        <dbReference type="Proteomes" id="UP000644660"/>
    </source>
</evidence>
<keyword evidence="3" id="KW-1185">Reference proteome</keyword>
<name>A0A8H2VCU3_9SACH</name>
<dbReference type="AlphaFoldDB" id="A0A8H2VCU3"/>
<dbReference type="OrthoDB" id="4036231at2759"/>
<evidence type="ECO:0000313" key="2">
    <source>
        <dbReference type="EMBL" id="CAB4252899.1"/>
    </source>
</evidence>
<sequence length="463" mass="52522">MPRKFLGQKIERGVDVLRPPSLTLTAEELYKIPPIPSSGSEESLILNDMNNNNNIINPQQKKLKRLSKQYGGTIYFKKRLESVPEIFLHDFKKRQNKEQDKSNHIPAQLLSVERMPVIKENNLKRQNSIHNKKRVLQRNSRQVSQGIAYRYCSERSPTATSNSHKIQPPKVVIQSPEMPHSRPKRTNQKGNLSLYHPGYSRSTNEILFDEILDAYCADDDSRSIPSIDEDTIPFNQNKTSVLNSEIERVLEHVQKRQNIVEMNKRIKPRDDDLIEGEPNKKIDSDTSSFESCLHHVKHLSDLISSHDESNGSNSEVWTEDEADVVSSSSATDGYETAQDTLPSSLDIADLTIHDIPTVSLENGVSTPLNNTLKTMHCHKFTIDPVIFDFDYDDFELTNSKYTNEDIKTGKMITYNQIPSTHIVHSSISSSESSDIIDDLQAKIDRISLVDSDNTPSTTSSIYS</sequence>
<dbReference type="GeneID" id="64856040"/>
<protein>
    <submittedName>
        <fullName evidence="2">Similar to Saccharomyces cerevisiae YOR264W DSE3 Daughter cell-specific protein, may help establish daughter fate</fullName>
    </submittedName>
</protein>